<dbReference type="InterPro" id="IPR026187">
    <property type="entry name" value="Aven"/>
</dbReference>
<organism evidence="2 3">
    <name type="scientific">Ameiurus melas</name>
    <name type="common">Black bullhead</name>
    <name type="synonym">Silurus melas</name>
    <dbReference type="NCBI Taxonomy" id="219545"/>
    <lineage>
        <taxon>Eukaryota</taxon>
        <taxon>Metazoa</taxon>
        <taxon>Chordata</taxon>
        <taxon>Craniata</taxon>
        <taxon>Vertebrata</taxon>
        <taxon>Euteleostomi</taxon>
        <taxon>Actinopterygii</taxon>
        <taxon>Neopterygii</taxon>
        <taxon>Teleostei</taxon>
        <taxon>Ostariophysi</taxon>
        <taxon>Siluriformes</taxon>
        <taxon>Ictaluridae</taxon>
        <taxon>Ameiurus</taxon>
    </lineage>
</organism>
<feature type="region of interest" description="Disordered" evidence="1">
    <location>
        <begin position="1"/>
        <end position="115"/>
    </location>
</feature>
<dbReference type="PANTHER" id="PTHR16524">
    <property type="entry name" value="CELL DEATH REGULATOR AVEN"/>
    <property type="match status" value="1"/>
</dbReference>
<dbReference type="PANTHER" id="PTHR16524:SF2">
    <property type="entry name" value="CELL DEATH REGULATOR AVEN"/>
    <property type="match status" value="1"/>
</dbReference>
<gene>
    <name evidence="2" type="ORF">AMELA_G00151810</name>
</gene>
<feature type="compositionally biased region" description="Basic and acidic residues" evidence="1">
    <location>
        <begin position="92"/>
        <end position="105"/>
    </location>
</feature>
<evidence type="ECO:0000256" key="1">
    <source>
        <dbReference type="SAM" id="MobiDB-lite"/>
    </source>
</evidence>
<keyword evidence="3" id="KW-1185">Reference proteome</keyword>
<feature type="region of interest" description="Disordered" evidence="1">
    <location>
        <begin position="208"/>
        <end position="255"/>
    </location>
</feature>
<proteinExistence type="predicted"/>
<evidence type="ECO:0000313" key="2">
    <source>
        <dbReference type="EMBL" id="KAF4082483.1"/>
    </source>
</evidence>
<evidence type="ECO:0008006" key="4">
    <source>
        <dbReference type="Google" id="ProtNLM"/>
    </source>
</evidence>
<feature type="region of interest" description="Disordered" evidence="1">
    <location>
        <begin position="296"/>
        <end position="346"/>
    </location>
</feature>
<reference evidence="2 3" key="1">
    <citation type="submission" date="2020-02" db="EMBL/GenBank/DDBJ databases">
        <title>A chromosome-scale genome assembly of the black bullhead catfish (Ameiurus melas).</title>
        <authorList>
            <person name="Wen M."/>
            <person name="Zham M."/>
            <person name="Cabau C."/>
            <person name="Klopp C."/>
            <person name="Donnadieu C."/>
            <person name="Roques C."/>
            <person name="Bouchez O."/>
            <person name="Lampietro C."/>
            <person name="Jouanno E."/>
            <person name="Herpin A."/>
            <person name="Louis A."/>
            <person name="Berthelot C."/>
            <person name="Parey E."/>
            <person name="Roest-Crollius H."/>
            <person name="Braasch I."/>
            <person name="Postlethwait J."/>
            <person name="Robinson-Rechavi M."/>
            <person name="Echchiki A."/>
            <person name="Begum T."/>
            <person name="Montfort J."/>
            <person name="Schartl M."/>
            <person name="Bobe J."/>
            <person name="Guiguen Y."/>
        </authorList>
    </citation>
    <scope>NUCLEOTIDE SEQUENCE [LARGE SCALE GENOMIC DNA]</scope>
    <source>
        <strain evidence="2">M_S1</strain>
        <tissue evidence="2">Blood</tissue>
    </source>
</reference>
<evidence type="ECO:0000313" key="3">
    <source>
        <dbReference type="Proteomes" id="UP000593565"/>
    </source>
</evidence>
<comment type="caution">
    <text evidence="2">The sequence shown here is derived from an EMBL/GenBank/DDBJ whole genome shotgun (WGS) entry which is preliminary data.</text>
</comment>
<feature type="compositionally biased region" description="Gly residues" evidence="1">
    <location>
        <begin position="8"/>
        <end position="29"/>
    </location>
</feature>
<dbReference type="EMBL" id="JAAGNN010000012">
    <property type="protein sequence ID" value="KAF4082483.1"/>
    <property type="molecule type" value="Genomic_DNA"/>
</dbReference>
<feature type="compositionally biased region" description="Basic and acidic residues" evidence="1">
    <location>
        <begin position="301"/>
        <end position="332"/>
    </location>
</feature>
<feature type="compositionally biased region" description="Polar residues" evidence="1">
    <location>
        <begin position="214"/>
        <end position="224"/>
    </location>
</feature>
<accession>A0A7J6AI41</accession>
<dbReference type="AlphaFoldDB" id="A0A7J6AI41"/>
<dbReference type="Proteomes" id="UP000593565">
    <property type="component" value="Unassembled WGS sequence"/>
</dbReference>
<feature type="compositionally biased region" description="Basic residues" evidence="1">
    <location>
        <begin position="36"/>
        <end position="56"/>
    </location>
</feature>
<dbReference type="OrthoDB" id="6338233at2759"/>
<feature type="compositionally biased region" description="Polar residues" evidence="1">
    <location>
        <begin position="231"/>
        <end position="244"/>
    </location>
</feature>
<sequence length="346" mass="37722">MEGRPSRGRGGQWRRGGGGGAGGGGGDSGSVGERRGRGRGGHHRGRGKRDHYRGRGRGPPDDGAADVFRRGQDEPDDKENAEDEMPAIYSRRKLESNWDRYKESEKEEADDDVPVQRGTDYHVLLTSAGDSFTQFRFSEEKDWEMDSLGTNQVPALFVDLEVLARSLQELPLHQKLDLEPSLVQESTPVELPSVGVLNKVNPIVSGFKLPAPVKSSQEPGSLGSQPVKPVPSTSVCSHTSNAASSPGDDADEELDLLLGLQKPVAGLSLAESETSNTVEDVSAVSEKAASLLEELQEEVVDAERQKTEAETNRNQQKPEELQQKSEPVKQEMTEEDLEDWLDSLIS</sequence>
<feature type="compositionally biased region" description="Acidic residues" evidence="1">
    <location>
        <begin position="74"/>
        <end position="85"/>
    </location>
</feature>
<feature type="compositionally biased region" description="Acidic residues" evidence="1">
    <location>
        <begin position="333"/>
        <end position="346"/>
    </location>
</feature>
<name>A0A7J6AI41_AMEME</name>
<dbReference type="GO" id="GO:0010972">
    <property type="term" value="P:negative regulation of G2/M transition of mitotic cell cycle"/>
    <property type="evidence" value="ECO:0007669"/>
    <property type="project" value="TreeGrafter"/>
</dbReference>
<protein>
    <recommendedName>
        <fullName evidence="4">Cell death regulator Aven</fullName>
    </recommendedName>
</protein>